<reference evidence="9" key="1">
    <citation type="submission" date="2020-10" db="EMBL/GenBank/DDBJ databases">
        <authorList>
            <person name="Gilroy R."/>
        </authorList>
    </citation>
    <scope>NUCLEOTIDE SEQUENCE</scope>
    <source>
        <strain evidence="9">ChiBcec16-1751</strain>
    </source>
</reference>
<comment type="PTM">
    <text evidence="7">4'-phosphopantetheine is transferred from CoA to a specific serine of apo-ACP by AcpS. This modification is essential for activity because fatty acids are bound in thioester linkage to the sulfhydryl of the prosthetic group.</text>
</comment>
<proteinExistence type="inferred from homology"/>
<comment type="caution">
    <text evidence="9">The sequence shown here is derived from an EMBL/GenBank/DDBJ whole genome shotgun (WGS) entry which is preliminary data.</text>
</comment>
<dbReference type="InterPro" id="IPR036736">
    <property type="entry name" value="ACP-like_sf"/>
</dbReference>
<dbReference type="NCBIfam" id="NF002148">
    <property type="entry name" value="PRK00982.1-2"/>
    <property type="match status" value="1"/>
</dbReference>
<keyword evidence="6 7" id="KW-0275">Fatty acid biosynthesis</keyword>
<evidence type="ECO:0000256" key="5">
    <source>
        <dbReference type="ARBA" id="ARBA00023098"/>
    </source>
</evidence>
<dbReference type="GO" id="GO:0016020">
    <property type="term" value="C:membrane"/>
    <property type="evidence" value="ECO:0007669"/>
    <property type="project" value="GOC"/>
</dbReference>
<feature type="domain" description="Carrier" evidence="8">
    <location>
        <begin position="1"/>
        <end position="75"/>
    </location>
</feature>
<comment type="function">
    <text evidence="7">Carrier of the growing fatty acid chain in fatty acid biosynthesis.</text>
</comment>
<keyword evidence="3 7" id="KW-0597">Phosphoprotein</keyword>
<dbReference type="PANTHER" id="PTHR20863:SF76">
    <property type="entry name" value="CARRIER DOMAIN-CONTAINING PROTEIN"/>
    <property type="match status" value="1"/>
</dbReference>
<organism evidence="9 10">
    <name type="scientific">Candidatus Avoscillospira avistercoris</name>
    <dbReference type="NCBI Taxonomy" id="2840707"/>
    <lineage>
        <taxon>Bacteria</taxon>
        <taxon>Bacillati</taxon>
        <taxon>Bacillota</taxon>
        <taxon>Clostridia</taxon>
        <taxon>Eubacteriales</taxon>
        <taxon>Oscillospiraceae</taxon>
        <taxon>Oscillospiraceae incertae sedis</taxon>
        <taxon>Candidatus Avoscillospira</taxon>
    </lineage>
</organism>
<dbReference type="Gene3D" id="1.10.1200.10">
    <property type="entry name" value="ACP-like"/>
    <property type="match status" value="1"/>
</dbReference>
<comment type="similarity">
    <text evidence="7">Belongs to the acyl carrier protein (ACP) family.</text>
</comment>
<dbReference type="Proteomes" id="UP000886741">
    <property type="component" value="Unassembled WGS sequence"/>
</dbReference>
<keyword evidence="1 7" id="KW-0596">Phosphopantetheine</keyword>
<dbReference type="SUPFAM" id="SSF47336">
    <property type="entry name" value="ACP-like"/>
    <property type="match status" value="1"/>
</dbReference>
<feature type="modified residue" description="O-(pantetheine 4'-phosphoryl)serine" evidence="7">
    <location>
        <position position="35"/>
    </location>
</feature>
<keyword evidence="4 7" id="KW-0276">Fatty acid metabolism</keyword>
<gene>
    <name evidence="7" type="primary">acpP</name>
    <name evidence="9" type="ORF">IAA83_09415</name>
</gene>
<dbReference type="GO" id="GO:0000035">
    <property type="term" value="F:acyl binding"/>
    <property type="evidence" value="ECO:0007669"/>
    <property type="project" value="TreeGrafter"/>
</dbReference>
<evidence type="ECO:0000256" key="3">
    <source>
        <dbReference type="ARBA" id="ARBA00022553"/>
    </source>
</evidence>
<evidence type="ECO:0000259" key="8">
    <source>
        <dbReference type="PROSITE" id="PS50075"/>
    </source>
</evidence>
<evidence type="ECO:0000256" key="6">
    <source>
        <dbReference type="ARBA" id="ARBA00023160"/>
    </source>
</evidence>
<sequence length="76" mass="8605">MKFDLVRDVIVETLNCDLSDVTEEARLREDLHADSLAAVELCMALEEATGVTIEDERLPQMLTVGDILQYLKEHTE</sequence>
<dbReference type="InterPro" id="IPR003231">
    <property type="entry name" value="ACP"/>
</dbReference>
<keyword evidence="2 7" id="KW-0444">Lipid biosynthesis</keyword>
<evidence type="ECO:0000256" key="7">
    <source>
        <dbReference type="HAMAP-Rule" id="MF_01217"/>
    </source>
</evidence>
<evidence type="ECO:0000313" key="10">
    <source>
        <dbReference type="Proteomes" id="UP000886741"/>
    </source>
</evidence>
<dbReference type="AlphaFoldDB" id="A0A9D1FAU9"/>
<evidence type="ECO:0000256" key="4">
    <source>
        <dbReference type="ARBA" id="ARBA00022832"/>
    </source>
</evidence>
<dbReference type="GO" id="GO:0005829">
    <property type="term" value="C:cytosol"/>
    <property type="evidence" value="ECO:0007669"/>
    <property type="project" value="TreeGrafter"/>
</dbReference>
<dbReference type="GO" id="GO:0009245">
    <property type="term" value="P:lipid A biosynthetic process"/>
    <property type="evidence" value="ECO:0007669"/>
    <property type="project" value="TreeGrafter"/>
</dbReference>
<comment type="pathway">
    <text evidence="7">Lipid metabolism; fatty acid biosynthesis.</text>
</comment>
<dbReference type="HAMAP" id="MF_01217">
    <property type="entry name" value="Acyl_carrier"/>
    <property type="match status" value="1"/>
</dbReference>
<name>A0A9D1FAU9_9FIRM</name>
<dbReference type="Pfam" id="PF00550">
    <property type="entry name" value="PP-binding"/>
    <property type="match status" value="1"/>
</dbReference>
<keyword evidence="5 7" id="KW-0443">Lipid metabolism</keyword>
<evidence type="ECO:0000256" key="2">
    <source>
        <dbReference type="ARBA" id="ARBA00022516"/>
    </source>
</evidence>
<dbReference type="EMBL" id="DVJJ01000143">
    <property type="protein sequence ID" value="HIS65570.1"/>
    <property type="molecule type" value="Genomic_DNA"/>
</dbReference>
<protein>
    <recommendedName>
        <fullName evidence="7">Acyl carrier protein</fullName>
        <shortName evidence="7">ACP</shortName>
    </recommendedName>
</protein>
<dbReference type="InterPro" id="IPR009081">
    <property type="entry name" value="PP-bd_ACP"/>
</dbReference>
<dbReference type="PANTHER" id="PTHR20863">
    <property type="entry name" value="ACYL CARRIER PROTEIN"/>
    <property type="match status" value="1"/>
</dbReference>
<comment type="subcellular location">
    <subcellularLocation>
        <location evidence="7">Cytoplasm</location>
    </subcellularLocation>
</comment>
<keyword evidence="7" id="KW-0963">Cytoplasm</keyword>
<evidence type="ECO:0000256" key="1">
    <source>
        <dbReference type="ARBA" id="ARBA00022450"/>
    </source>
</evidence>
<evidence type="ECO:0000313" key="9">
    <source>
        <dbReference type="EMBL" id="HIS65570.1"/>
    </source>
</evidence>
<dbReference type="PROSITE" id="PS50075">
    <property type="entry name" value="CARRIER"/>
    <property type="match status" value="1"/>
</dbReference>
<reference evidence="9" key="2">
    <citation type="journal article" date="2021" name="PeerJ">
        <title>Extensive microbial diversity within the chicken gut microbiome revealed by metagenomics and culture.</title>
        <authorList>
            <person name="Gilroy R."/>
            <person name="Ravi A."/>
            <person name="Getino M."/>
            <person name="Pursley I."/>
            <person name="Horton D.L."/>
            <person name="Alikhan N.F."/>
            <person name="Baker D."/>
            <person name="Gharbi K."/>
            <person name="Hall N."/>
            <person name="Watson M."/>
            <person name="Adriaenssens E.M."/>
            <person name="Foster-Nyarko E."/>
            <person name="Jarju S."/>
            <person name="Secka A."/>
            <person name="Antonio M."/>
            <person name="Oren A."/>
            <person name="Chaudhuri R.R."/>
            <person name="La Ragione R."/>
            <person name="Hildebrand F."/>
            <person name="Pallen M.J."/>
        </authorList>
    </citation>
    <scope>NUCLEOTIDE SEQUENCE</scope>
    <source>
        <strain evidence="9">ChiBcec16-1751</strain>
    </source>
</reference>
<dbReference type="GO" id="GO:0000036">
    <property type="term" value="F:acyl carrier activity"/>
    <property type="evidence" value="ECO:0007669"/>
    <property type="project" value="UniProtKB-UniRule"/>
</dbReference>
<accession>A0A9D1FAU9</accession>